<dbReference type="InterPro" id="IPR050313">
    <property type="entry name" value="Carb_Metab_HTH_regulators"/>
</dbReference>
<evidence type="ECO:0000256" key="2">
    <source>
        <dbReference type="ARBA" id="ARBA00023163"/>
    </source>
</evidence>
<gene>
    <name evidence="4" type="primary">agaR</name>
    <name evidence="4" type="ORF">GCM10011487_42100</name>
</gene>
<dbReference type="Pfam" id="PF00455">
    <property type="entry name" value="DeoRC"/>
    <property type="match status" value="1"/>
</dbReference>
<dbReference type="InterPro" id="IPR014036">
    <property type="entry name" value="DeoR-like_C"/>
</dbReference>
<accession>A0A829YG64</accession>
<dbReference type="Proteomes" id="UP000445000">
    <property type="component" value="Unassembled WGS sequence"/>
</dbReference>
<sequence length="281" mass="30161">MTQTKATHLPNATMAKLKKSTRAGHGVLSMEERRRRIRSLIETNTQGTVAELAESFGVSAVTIRTDLTALEHMGVVVRTHGGALPRGDSDELPINVKQTLHRAEKVRIATAAAEMIRDGETVILDSGTTTAEIAKQIRTLKLGSINVITNALNIAVLLANSSHVNVIIPGGVLRQKSFSLSGPQAEQALSTLHADVLFLGVDSLDPQIGLMTPYVLEAQLNAQMIRISQRVVAVTDSSKLLRRNLSVIAPVDQMDVLITDSDADAACIEAIRAQGVDVRLV</sequence>
<dbReference type="EMBL" id="BLJN01000004">
    <property type="protein sequence ID" value="GFE82210.1"/>
    <property type="molecule type" value="Genomic_DNA"/>
</dbReference>
<evidence type="ECO:0000259" key="3">
    <source>
        <dbReference type="PROSITE" id="PS51000"/>
    </source>
</evidence>
<dbReference type="AlphaFoldDB" id="A0A829YG64"/>
<name>A0A829YG64_9GAMM</name>
<dbReference type="PRINTS" id="PR00037">
    <property type="entry name" value="HTHLACR"/>
</dbReference>
<dbReference type="PROSITE" id="PS51000">
    <property type="entry name" value="HTH_DEOR_2"/>
    <property type="match status" value="1"/>
</dbReference>
<keyword evidence="5" id="KW-1185">Reference proteome</keyword>
<dbReference type="InterPro" id="IPR036388">
    <property type="entry name" value="WH-like_DNA-bd_sf"/>
</dbReference>
<dbReference type="Gene3D" id="3.40.50.1360">
    <property type="match status" value="1"/>
</dbReference>
<reference evidence="5" key="1">
    <citation type="submission" date="2020-01" db="EMBL/GenBank/DDBJ databases">
        <title>'Steroidobacter agaridevorans' sp. nov., agar-degrading bacteria isolated from rhizosphere soils.</title>
        <authorList>
            <person name="Ikenaga M."/>
            <person name="Kataoka M."/>
            <person name="Murouchi A."/>
            <person name="Katsuragi S."/>
            <person name="Sakai M."/>
        </authorList>
    </citation>
    <scope>NUCLEOTIDE SEQUENCE [LARGE SCALE GENOMIC DNA]</scope>
    <source>
        <strain evidence="5">YU21-B</strain>
    </source>
</reference>
<protein>
    <submittedName>
        <fullName evidence="4">DeoR family transcriptional regulator</fullName>
    </submittedName>
</protein>
<keyword evidence="2" id="KW-0804">Transcription</keyword>
<feature type="domain" description="HTH deoR-type" evidence="3">
    <location>
        <begin position="30"/>
        <end position="85"/>
    </location>
</feature>
<dbReference type="Pfam" id="PF08220">
    <property type="entry name" value="HTH_DeoR"/>
    <property type="match status" value="1"/>
</dbReference>
<evidence type="ECO:0000313" key="4">
    <source>
        <dbReference type="EMBL" id="GFE82210.1"/>
    </source>
</evidence>
<evidence type="ECO:0000256" key="1">
    <source>
        <dbReference type="ARBA" id="ARBA00023015"/>
    </source>
</evidence>
<dbReference type="Gene3D" id="1.10.10.10">
    <property type="entry name" value="Winged helix-like DNA-binding domain superfamily/Winged helix DNA-binding domain"/>
    <property type="match status" value="1"/>
</dbReference>
<dbReference type="SUPFAM" id="SSF46785">
    <property type="entry name" value="Winged helix' DNA-binding domain"/>
    <property type="match status" value="1"/>
</dbReference>
<dbReference type="PANTHER" id="PTHR30363">
    <property type="entry name" value="HTH-TYPE TRANSCRIPTIONAL REGULATOR SRLR-RELATED"/>
    <property type="match status" value="1"/>
</dbReference>
<dbReference type="InterPro" id="IPR037171">
    <property type="entry name" value="NagB/RpiA_transferase-like"/>
</dbReference>
<keyword evidence="1" id="KW-0805">Transcription regulation</keyword>
<dbReference type="SMART" id="SM00420">
    <property type="entry name" value="HTH_DEOR"/>
    <property type="match status" value="1"/>
</dbReference>
<dbReference type="SMART" id="SM01134">
    <property type="entry name" value="DeoRC"/>
    <property type="match status" value="1"/>
</dbReference>
<dbReference type="InterPro" id="IPR036390">
    <property type="entry name" value="WH_DNA-bd_sf"/>
</dbReference>
<evidence type="ECO:0000313" key="5">
    <source>
        <dbReference type="Proteomes" id="UP000445000"/>
    </source>
</evidence>
<dbReference type="PANTHER" id="PTHR30363:SF44">
    <property type="entry name" value="AGA OPERON TRANSCRIPTIONAL REPRESSOR-RELATED"/>
    <property type="match status" value="1"/>
</dbReference>
<dbReference type="GO" id="GO:0003700">
    <property type="term" value="F:DNA-binding transcription factor activity"/>
    <property type="evidence" value="ECO:0007669"/>
    <property type="project" value="InterPro"/>
</dbReference>
<proteinExistence type="predicted"/>
<dbReference type="SUPFAM" id="SSF100950">
    <property type="entry name" value="NagB/RpiA/CoA transferase-like"/>
    <property type="match status" value="1"/>
</dbReference>
<comment type="caution">
    <text evidence="4">The sequence shown here is derived from an EMBL/GenBank/DDBJ whole genome shotgun (WGS) entry which is preliminary data.</text>
</comment>
<dbReference type="InterPro" id="IPR001034">
    <property type="entry name" value="DeoR_HTH"/>
</dbReference>
<dbReference type="RefSeq" id="WP_202626846.1">
    <property type="nucleotide sequence ID" value="NZ_BLJN01000004.1"/>
</dbReference>
<organism evidence="4 5">
    <name type="scientific">Steroidobacter agaridevorans</name>
    <dbReference type="NCBI Taxonomy" id="2695856"/>
    <lineage>
        <taxon>Bacteria</taxon>
        <taxon>Pseudomonadati</taxon>
        <taxon>Pseudomonadota</taxon>
        <taxon>Gammaproteobacteria</taxon>
        <taxon>Steroidobacterales</taxon>
        <taxon>Steroidobacteraceae</taxon>
        <taxon>Steroidobacter</taxon>
    </lineage>
</organism>